<dbReference type="InterPro" id="IPR011853">
    <property type="entry name" value="TRAP_DctM-Dct_fused"/>
</dbReference>
<dbReference type="PANTHER" id="PTHR43849">
    <property type="entry name" value="BLL3936 PROTEIN"/>
    <property type="match status" value="1"/>
</dbReference>
<keyword evidence="1" id="KW-0813">Transport</keyword>
<accession>A0ABW2A168</accession>
<feature type="transmembrane region" description="Helical" evidence="3">
    <location>
        <begin position="294"/>
        <end position="313"/>
    </location>
</feature>
<feature type="compositionally biased region" description="Basic and acidic residues" evidence="2">
    <location>
        <begin position="631"/>
        <end position="643"/>
    </location>
</feature>
<proteinExistence type="predicted"/>
<keyword evidence="1" id="KW-0997">Cell inner membrane</keyword>
<dbReference type="InterPro" id="IPR010656">
    <property type="entry name" value="DctM"/>
</dbReference>
<reference evidence="6" key="1">
    <citation type="journal article" date="2019" name="Int. J. Syst. Evol. Microbiol.">
        <title>The Global Catalogue of Microorganisms (GCM) 10K type strain sequencing project: providing services to taxonomists for standard genome sequencing and annotation.</title>
        <authorList>
            <consortium name="The Broad Institute Genomics Platform"/>
            <consortium name="The Broad Institute Genome Sequencing Center for Infectious Disease"/>
            <person name="Wu L."/>
            <person name="Ma J."/>
        </authorList>
    </citation>
    <scope>NUCLEOTIDE SEQUENCE [LARGE SCALE GENOMIC DNA]</scope>
    <source>
        <strain evidence="6">NBRC 111756</strain>
    </source>
</reference>
<feature type="transmembrane region" description="Helical" evidence="3">
    <location>
        <begin position="436"/>
        <end position="469"/>
    </location>
</feature>
<comment type="caution">
    <text evidence="5">The sequence shown here is derived from an EMBL/GenBank/DDBJ whole genome shotgun (WGS) entry which is preliminary data.</text>
</comment>
<evidence type="ECO:0000259" key="4">
    <source>
        <dbReference type="Pfam" id="PF06808"/>
    </source>
</evidence>
<evidence type="ECO:0000313" key="6">
    <source>
        <dbReference type="Proteomes" id="UP001596422"/>
    </source>
</evidence>
<organism evidence="5 6">
    <name type="scientific">Marinobacterium aestuariivivens</name>
    <dbReference type="NCBI Taxonomy" id="1698799"/>
    <lineage>
        <taxon>Bacteria</taxon>
        <taxon>Pseudomonadati</taxon>
        <taxon>Pseudomonadota</taxon>
        <taxon>Gammaproteobacteria</taxon>
        <taxon>Oceanospirillales</taxon>
        <taxon>Oceanospirillaceae</taxon>
        <taxon>Marinobacterium</taxon>
    </lineage>
</organism>
<evidence type="ECO:0000256" key="1">
    <source>
        <dbReference type="RuleBase" id="RU369079"/>
    </source>
</evidence>
<evidence type="ECO:0000256" key="2">
    <source>
        <dbReference type="SAM" id="MobiDB-lite"/>
    </source>
</evidence>
<feature type="region of interest" description="Disordered" evidence="2">
    <location>
        <begin position="627"/>
        <end position="653"/>
    </location>
</feature>
<name>A0ABW2A168_9GAMM</name>
<feature type="transmembrane region" description="Helical" evidence="3">
    <location>
        <begin position="518"/>
        <end position="537"/>
    </location>
</feature>
<feature type="transmembrane region" description="Helical" evidence="3">
    <location>
        <begin position="41"/>
        <end position="57"/>
    </location>
</feature>
<evidence type="ECO:0000313" key="5">
    <source>
        <dbReference type="EMBL" id="MFC6671149.1"/>
    </source>
</evidence>
<sequence>MGNSIKRTLSSPIAWVAFGFLVFQYWILFSPQQPHLERPTHLIFALFLTFLAVPLKAGRIPKVLARTIDALCLVGTLAVAAYYWMEMSRLQTRIENVSPILWYDIAIAITLVVLLIEGIRRTVGNILVAVVAAFLLYGAFGYLVPGTFGFSGLSLEEFSEILAMTTGGILGVTTETSVNFIFYFIVFGVVYSAVGGGEFFIDMAMRMVGKTRGGGSKVAIIGSSLMGTISGSAVANVTATGVFTIPLMRKTGISGERAAATEAIASTGGQLMPPIMGIAAFVMAELLVTPYSQIALAGVIPAVAFYFALFVGADLHARKHGVGTLTDEDFEGVTPVLPRIHMASPPLILVLFLIMGYSAQIAVVYATVSCLVVPFFRRETWYSPLKLPQMIVDSGRQAALIAVPIAAIGIVIAVAIQSNLALKFASGLISAGGGSYVLSLVMVILGCIIMGMGLPTVAAYIIGAILYVPALEALNVEPLQAHFFVMYFCVLSMVTPPVSLASFAAAGVACTDAMRTSLVAFRMCAVAFLIPFAFIADDALLFRGSYLEIAIAGAGLILSTVIWSMGIVGFIVRNLNVVERVFLLLCGAGAMVTPTGSLVWIAGTSLSILYLVFHVVTAKAGAEKSPSLEASARKPRPEADGRARLGMCDDVLK</sequence>
<feature type="transmembrane region" description="Helical" evidence="3">
    <location>
        <begin position="481"/>
        <end position="506"/>
    </location>
</feature>
<protein>
    <submittedName>
        <fullName evidence="5">TRAP transporter permease</fullName>
    </submittedName>
</protein>
<dbReference type="Proteomes" id="UP001596422">
    <property type="component" value="Unassembled WGS sequence"/>
</dbReference>
<dbReference type="NCBIfam" id="TIGR02123">
    <property type="entry name" value="TRAP_fused"/>
    <property type="match status" value="1"/>
</dbReference>
<feature type="transmembrane region" description="Helical" evidence="3">
    <location>
        <begin position="180"/>
        <end position="201"/>
    </location>
</feature>
<gene>
    <name evidence="5" type="ORF">ACFQDL_14530</name>
</gene>
<keyword evidence="1" id="KW-1003">Cell membrane</keyword>
<comment type="function">
    <text evidence="1">Part of the tripartite ATP-independent periplasmic (TRAP) transport system.</text>
</comment>
<feature type="transmembrane region" description="Helical" evidence="3">
    <location>
        <begin position="581"/>
        <end position="603"/>
    </location>
</feature>
<feature type="transmembrane region" description="Helical" evidence="3">
    <location>
        <begin position="12"/>
        <end position="29"/>
    </location>
</feature>
<feature type="transmembrane region" description="Helical" evidence="3">
    <location>
        <begin position="100"/>
        <end position="119"/>
    </location>
</feature>
<comment type="subcellular location">
    <subcellularLocation>
        <location evidence="1">Cell inner membrane</location>
        <topology evidence="1">Multi-pass membrane protein</topology>
    </subcellularLocation>
</comment>
<dbReference type="RefSeq" id="WP_379909659.1">
    <property type="nucleotide sequence ID" value="NZ_JBHSWE010000001.1"/>
</dbReference>
<feature type="transmembrane region" description="Helical" evidence="3">
    <location>
        <begin position="549"/>
        <end position="572"/>
    </location>
</feature>
<dbReference type="PANTHER" id="PTHR43849:SF2">
    <property type="entry name" value="BLL3936 PROTEIN"/>
    <property type="match status" value="1"/>
</dbReference>
<dbReference type="EMBL" id="JBHSWE010000001">
    <property type="protein sequence ID" value="MFC6671149.1"/>
    <property type="molecule type" value="Genomic_DNA"/>
</dbReference>
<keyword evidence="3" id="KW-0472">Membrane</keyword>
<feature type="transmembrane region" description="Helical" evidence="3">
    <location>
        <begin position="126"/>
        <end position="144"/>
    </location>
</feature>
<dbReference type="Pfam" id="PF06808">
    <property type="entry name" value="DctM"/>
    <property type="match status" value="1"/>
</dbReference>
<keyword evidence="3" id="KW-1133">Transmembrane helix</keyword>
<keyword evidence="3" id="KW-0812">Transmembrane</keyword>
<feature type="transmembrane region" description="Helical" evidence="3">
    <location>
        <begin position="347"/>
        <end position="376"/>
    </location>
</feature>
<keyword evidence="6" id="KW-1185">Reference proteome</keyword>
<evidence type="ECO:0000256" key="3">
    <source>
        <dbReference type="SAM" id="Phobius"/>
    </source>
</evidence>
<feature type="transmembrane region" description="Helical" evidence="3">
    <location>
        <begin position="396"/>
        <end position="416"/>
    </location>
</feature>
<feature type="domain" description="TRAP C4-dicarboxylate transport system permease DctM subunit" evidence="4">
    <location>
        <begin position="112"/>
        <end position="535"/>
    </location>
</feature>
<feature type="transmembrane region" description="Helical" evidence="3">
    <location>
        <begin position="64"/>
        <end position="85"/>
    </location>
</feature>